<name>A0A544TKC5_9BACI</name>
<dbReference type="OrthoDB" id="2934625at2"/>
<dbReference type="Proteomes" id="UP000318937">
    <property type="component" value="Unassembled WGS sequence"/>
</dbReference>
<gene>
    <name evidence="1" type="ORF">FG383_03305</name>
</gene>
<evidence type="ECO:0000313" key="2">
    <source>
        <dbReference type="Proteomes" id="UP000318937"/>
    </source>
</evidence>
<protein>
    <submittedName>
        <fullName evidence="1">Uncharacterized protein</fullName>
    </submittedName>
</protein>
<reference evidence="1 2" key="1">
    <citation type="submission" date="2019-05" db="EMBL/GenBank/DDBJ databases">
        <title>Psychrobacillus vulpis sp. nov., a new species isolated from feces of a red fox that inhabits in The Tablas de Daimiel Natural Park, Albacete, Spain.</title>
        <authorList>
            <person name="Rodriguez M."/>
            <person name="Reina J.C."/>
            <person name="Bejar V."/>
            <person name="Llamas I."/>
        </authorList>
    </citation>
    <scope>NUCLEOTIDE SEQUENCE [LARGE SCALE GENOMIC DNA]</scope>
    <source>
        <strain evidence="1 2">NHI-2</strain>
    </source>
</reference>
<dbReference type="RefSeq" id="WP_142605430.1">
    <property type="nucleotide sequence ID" value="NZ_VDGG01000005.1"/>
</dbReference>
<sequence length="74" mass="8626">MFAVHFYENKTKVLNQALRSIPTVDEAIKIKGRKGKVISVMEIDENTYHVYIEFEKIVDKNKASTKDLGKNKRR</sequence>
<dbReference type="AlphaFoldDB" id="A0A544TKC5"/>
<keyword evidence="2" id="KW-1185">Reference proteome</keyword>
<accession>A0A544TKC5</accession>
<evidence type="ECO:0000313" key="1">
    <source>
        <dbReference type="EMBL" id="TQR17896.1"/>
    </source>
</evidence>
<comment type="caution">
    <text evidence="1">The sequence shown here is derived from an EMBL/GenBank/DDBJ whole genome shotgun (WGS) entry which is preliminary data.</text>
</comment>
<dbReference type="EMBL" id="VDGG01000005">
    <property type="protein sequence ID" value="TQR17896.1"/>
    <property type="molecule type" value="Genomic_DNA"/>
</dbReference>
<organism evidence="1 2">
    <name type="scientific">Psychrobacillus soli</name>
    <dbReference type="NCBI Taxonomy" id="1543965"/>
    <lineage>
        <taxon>Bacteria</taxon>
        <taxon>Bacillati</taxon>
        <taxon>Bacillota</taxon>
        <taxon>Bacilli</taxon>
        <taxon>Bacillales</taxon>
        <taxon>Bacillaceae</taxon>
        <taxon>Psychrobacillus</taxon>
    </lineage>
</organism>
<proteinExistence type="predicted"/>